<gene>
    <name evidence="2" type="ORF">Tci_041206</name>
</gene>
<protein>
    <recommendedName>
        <fullName evidence="1">Retrotransposon gag domain-containing protein</fullName>
    </recommendedName>
</protein>
<feature type="domain" description="Retrotransposon gag" evidence="1">
    <location>
        <begin position="98"/>
        <end position="149"/>
    </location>
</feature>
<sequence length="169" mass="18936">MVPKQITQAAIAKLVADEVAKALRNDRANRNAGGAWGQNQNNQNLDPPALELCRWFEKTECTFAISKCAERDKVIFATATLQGRALSWWNSQVATLDEEISRMEDELRNLEVKNHDIAAYTHRFNELSMICPEIVSTEKKKIKQYISGLPSSIKGETMSSKPANLNEAV</sequence>
<reference evidence="2" key="1">
    <citation type="journal article" date="2019" name="Sci. Rep.">
        <title>Draft genome of Tanacetum cinerariifolium, the natural source of mosquito coil.</title>
        <authorList>
            <person name="Yamashiro T."/>
            <person name="Shiraishi A."/>
            <person name="Satake H."/>
            <person name="Nakayama K."/>
        </authorList>
    </citation>
    <scope>NUCLEOTIDE SEQUENCE</scope>
</reference>
<organism evidence="2">
    <name type="scientific">Tanacetum cinerariifolium</name>
    <name type="common">Dalmatian daisy</name>
    <name type="synonym">Chrysanthemum cinerariifolium</name>
    <dbReference type="NCBI Taxonomy" id="118510"/>
    <lineage>
        <taxon>Eukaryota</taxon>
        <taxon>Viridiplantae</taxon>
        <taxon>Streptophyta</taxon>
        <taxon>Embryophyta</taxon>
        <taxon>Tracheophyta</taxon>
        <taxon>Spermatophyta</taxon>
        <taxon>Magnoliopsida</taxon>
        <taxon>eudicotyledons</taxon>
        <taxon>Gunneridae</taxon>
        <taxon>Pentapetalae</taxon>
        <taxon>asterids</taxon>
        <taxon>campanulids</taxon>
        <taxon>Asterales</taxon>
        <taxon>Asteraceae</taxon>
        <taxon>Asteroideae</taxon>
        <taxon>Anthemideae</taxon>
        <taxon>Anthemidinae</taxon>
        <taxon>Tanacetum</taxon>
    </lineage>
</organism>
<dbReference type="EMBL" id="BKCJ010005895">
    <property type="protein sequence ID" value="GEU69228.1"/>
    <property type="molecule type" value="Genomic_DNA"/>
</dbReference>
<dbReference type="AlphaFoldDB" id="A0A6L2M5H3"/>
<evidence type="ECO:0000313" key="2">
    <source>
        <dbReference type="EMBL" id="GEU69228.1"/>
    </source>
</evidence>
<feature type="non-terminal residue" evidence="2">
    <location>
        <position position="169"/>
    </location>
</feature>
<dbReference type="InterPro" id="IPR005162">
    <property type="entry name" value="Retrotrans_gag_dom"/>
</dbReference>
<proteinExistence type="predicted"/>
<accession>A0A6L2M5H3</accession>
<evidence type="ECO:0000259" key="1">
    <source>
        <dbReference type="Pfam" id="PF03732"/>
    </source>
</evidence>
<dbReference type="Pfam" id="PF03732">
    <property type="entry name" value="Retrotrans_gag"/>
    <property type="match status" value="1"/>
</dbReference>
<name>A0A6L2M5H3_TANCI</name>
<comment type="caution">
    <text evidence="2">The sequence shown here is derived from an EMBL/GenBank/DDBJ whole genome shotgun (WGS) entry which is preliminary data.</text>
</comment>